<protein>
    <submittedName>
        <fullName evidence="2">Uncharacterized protein</fullName>
    </submittedName>
</protein>
<dbReference type="Proteomes" id="UP001199106">
    <property type="component" value="Unassembled WGS sequence"/>
</dbReference>
<reference evidence="2" key="1">
    <citation type="submission" date="2021-07" db="EMBL/GenBank/DDBJ databases">
        <title>Genome Resource of American Ginseng Black Spot Pathogen Alternaria panax.</title>
        <authorList>
            <person name="Qiu C."/>
            <person name="Wang W."/>
            <person name="Liu Z."/>
        </authorList>
    </citation>
    <scope>NUCLEOTIDE SEQUENCE</scope>
    <source>
        <strain evidence="2">BNCC115425</strain>
    </source>
</reference>
<name>A0AAD4IGJ8_9PLEO</name>
<comment type="caution">
    <text evidence="2">The sequence shown here is derived from an EMBL/GenBank/DDBJ whole genome shotgun (WGS) entry which is preliminary data.</text>
</comment>
<proteinExistence type="predicted"/>
<sequence>MLNYIYHPAGPVVIRTTNPTITLTYSDCGWLTTQSFPDVLHDHPEWQSTPAPPSSTPTNAPKESIATRIGSAILSSLSATMAIVPSYAPSGVGSTAPIIVGSYGRDEAEQRERHESVGNSAPIHWMTAVERSWYQNRDLPVPIIGWLKCDEGGETFKYRLVSGELDIETPPPEYDADSQT</sequence>
<evidence type="ECO:0000313" key="3">
    <source>
        <dbReference type="Proteomes" id="UP001199106"/>
    </source>
</evidence>
<organism evidence="2 3">
    <name type="scientific">Alternaria panax</name>
    <dbReference type="NCBI Taxonomy" id="48097"/>
    <lineage>
        <taxon>Eukaryota</taxon>
        <taxon>Fungi</taxon>
        <taxon>Dikarya</taxon>
        <taxon>Ascomycota</taxon>
        <taxon>Pezizomycotina</taxon>
        <taxon>Dothideomycetes</taxon>
        <taxon>Pleosporomycetidae</taxon>
        <taxon>Pleosporales</taxon>
        <taxon>Pleosporineae</taxon>
        <taxon>Pleosporaceae</taxon>
        <taxon>Alternaria</taxon>
        <taxon>Alternaria sect. Panax</taxon>
    </lineage>
</organism>
<evidence type="ECO:0000256" key="1">
    <source>
        <dbReference type="SAM" id="MobiDB-lite"/>
    </source>
</evidence>
<dbReference type="EMBL" id="JAANER010000002">
    <property type="protein sequence ID" value="KAG9194427.1"/>
    <property type="molecule type" value="Genomic_DNA"/>
</dbReference>
<gene>
    <name evidence="2" type="ORF">G6011_04462</name>
</gene>
<dbReference type="AlphaFoldDB" id="A0AAD4IGJ8"/>
<accession>A0AAD4IGJ8</accession>
<feature type="region of interest" description="Disordered" evidence="1">
    <location>
        <begin position="41"/>
        <end position="62"/>
    </location>
</feature>
<evidence type="ECO:0000313" key="2">
    <source>
        <dbReference type="EMBL" id="KAG9194427.1"/>
    </source>
</evidence>
<keyword evidence="3" id="KW-1185">Reference proteome</keyword>